<dbReference type="RefSeq" id="WP_095134008.1">
    <property type="nucleotide sequence ID" value="NZ_NIBG01000010.1"/>
</dbReference>
<keyword evidence="9" id="KW-1185">Reference proteome</keyword>
<proteinExistence type="inferred from homology"/>
<dbReference type="InterPro" id="IPR002571">
    <property type="entry name" value="HrcA"/>
</dbReference>
<dbReference type="InterPro" id="IPR021153">
    <property type="entry name" value="HrcA_C"/>
</dbReference>
<dbReference type="GO" id="GO:0045892">
    <property type="term" value="P:negative regulation of DNA-templated transcription"/>
    <property type="evidence" value="ECO:0007669"/>
    <property type="project" value="UniProtKB-UniRule"/>
</dbReference>
<evidence type="ECO:0000259" key="7">
    <source>
        <dbReference type="Pfam" id="PF01628"/>
    </source>
</evidence>
<dbReference type="EMBL" id="NIBG01000010">
    <property type="protein sequence ID" value="PAB58942.1"/>
    <property type="molecule type" value="Genomic_DNA"/>
</dbReference>
<comment type="similarity">
    <text evidence="6">Belongs to the HrcA family.</text>
</comment>
<dbReference type="Pfam" id="PF01628">
    <property type="entry name" value="HrcA"/>
    <property type="match status" value="1"/>
</dbReference>
<evidence type="ECO:0000256" key="2">
    <source>
        <dbReference type="ARBA" id="ARBA00023015"/>
    </source>
</evidence>
<organism evidence="8 9">
    <name type="scientific">Anaeromicrobium sediminis</name>
    <dbReference type="NCBI Taxonomy" id="1478221"/>
    <lineage>
        <taxon>Bacteria</taxon>
        <taxon>Bacillati</taxon>
        <taxon>Bacillota</taxon>
        <taxon>Clostridia</taxon>
        <taxon>Peptostreptococcales</taxon>
        <taxon>Thermotaleaceae</taxon>
        <taxon>Anaeromicrobium</taxon>
    </lineage>
</organism>
<name>A0A267MHQ8_9FIRM</name>
<keyword evidence="1 6" id="KW-0678">Repressor</keyword>
<evidence type="ECO:0000256" key="5">
    <source>
        <dbReference type="ARBA" id="ARBA00055319"/>
    </source>
</evidence>
<keyword evidence="4 6" id="KW-0804">Transcription</keyword>
<dbReference type="PANTHER" id="PTHR34824">
    <property type="entry name" value="HEAT-INDUCIBLE TRANSCRIPTION REPRESSOR HRCA"/>
    <property type="match status" value="1"/>
</dbReference>
<sequence>MELEERKLKILQAIIRDFIETAEPVGSRTLAKKYNLGVSSATIRNEMSDLEDLGYLSQPYTSAGRVPSDKAYRLYVDNIIKDLKVDKKLNKELEKKYINSISEIEQAISQTAKFISKTTKLTSVALSPQLREGILKGVKLVPIDPKSILLIIVSETGEVKNTIIRSIKPYNIGELELLSNILESKLKNLRIGEISPELIKVVYEEALRYTRIVESIFPALISTIEDMINVELYLEGIANILDLPEYHDIEKAKKFMKLLGRKDNLISLLLNSQDALNIKIGKENEFEEMKECSLITATYKYKGLIIGKIGVIGPTRMDYNHITSVVSCITNSLSKILKDNNK</sequence>
<dbReference type="AlphaFoldDB" id="A0A267MHQ8"/>
<gene>
    <name evidence="6 8" type="primary">hrcA</name>
    <name evidence="8" type="ORF">CCE28_12215</name>
</gene>
<protein>
    <recommendedName>
        <fullName evidence="6">Heat-inducible transcription repressor HrcA</fullName>
    </recommendedName>
</protein>
<feature type="domain" description="Heat-inducible transcription repressor HrcA C-terminal" evidence="7">
    <location>
        <begin position="105"/>
        <end position="322"/>
    </location>
</feature>
<accession>A0A267MHQ8</accession>
<keyword evidence="3 6" id="KW-0346">Stress response</keyword>
<keyword evidence="2 6" id="KW-0805">Transcription regulation</keyword>
<dbReference type="HAMAP" id="MF_00081">
    <property type="entry name" value="HrcA"/>
    <property type="match status" value="1"/>
</dbReference>
<dbReference type="Proteomes" id="UP000216024">
    <property type="component" value="Unassembled WGS sequence"/>
</dbReference>
<dbReference type="FunFam" id="1.10.10.10:FF:000049">
    <property type="entry name" value="Heat-inducible transcription repressor HrcA"/>
    <property type="match status" value="1"/>
</dbReference>
<evidence type="ECO:0000256" key="1">
    <source>
        <dbReference type="ARBA" id="ARBA00022491"/>
    </source>
</evidence>
<dbReference type="PANTHER" id="PTHR34824:SF1">
    <property type="entry name" value="HEAT-INDUCIBLE TRANSCRIPTION REPRESSOR HRCA"/>
    <property type="match status" value="1"/>
</dbReference>
<comment type="caution">
    <text evidence="8">The sequence shown here is derived from an EMBL/GenBank/DDBJ whole genome shotgun (WGS) entry which is preliminary data.</text>
</comment>
<evidence type="ECO:0000256" key="3">
    <source>
        <dbReference type="ARBA" id="ARBA00023016"/>
    </source>
</evidence>
<comment type="function">
    <text evidence="5 6">Negative regulator of class I heat shock genes (grpE-dnaK-dnaJ and groELS operons). Prevents heat-shock induction of these operons.</text>
</comment>
<dbReference type="PIRSF" id="PIRSF005485">
    <property type="entry name" value="HrcA"/>
    <property type="match status" value="1"/>
</dbReference>
<evidence type="ECO:0000256" key="6">
    <source>
        <dbReference type="HAMAP-Rule" id="MF_00081"/>
    </source>
</evidence>
<dbReference type="OrthoDB" id="9783139at2"/>
<dbReference type="InterPro" id="IPR029016">
    <property type="entry name" value="GAF-like_dom_sf"/>
</dbReference>
<dbReference type="Gene3D" id="3.30.450.40">
    <property type="match status" value="1"/>
</dbReference>
<dbReference type="InterPro" id="IPR036390">
    <property type="entry name" value="WH_DNA-bd_sf"/>
</dbReference>
<evidence type="ECO:0000313" key="9">
    <source>
        <dbReference type="Proteomes" id="UP000216024"/>
    </source>
</evidence>
<dbReference type="Gene3D" id="1.10.10.10">
    <property type="entry name" value="Winged helix-like DNA-binding domain superfamily/Winged helix DNA-binding domain"/>
    <property type="match status" value="1"/>
</dbReference>
<dbReference type="InterPro" id="IPR023120">
    <property type="entry name" value="WHTH_transcript_rep_HrcA_IDD"/>
</dbReference>
<dbReference type="InterPro" id="IPR036388">
    <property type="entry name" value="WH-like_DNA-bd_sf"/>
</dbReference>
<reference evidence="8 9" key="1">
    <citation type="submission" date="2017-06" db="EMBL/GenBank/DDBJ databases">
        <title>Draft genome sequence of anaerobic fermentative bacterium Anaeromicrobium sediminis DY2726D isolated from West Pacific Ocean sediments.</title>
        <authorList>
            <person name="Zeng X."/>
        </authorList>
    </citation>
    <scope>NUCLEOTIDE SEQUENCE [LARGE SCALE GENOMIC DNA]</scope>
    <source>
        <strain evidence="8 9">DY2726D</strain>
    </source>
</reference>
<dbReference type="SUPFAM" id="SSF55781">
    <property type="entry name" value="GAF domain-like"/>
    <property type="match status" value="1"/>
</dbReference>
<evidence type="ECO:0000256" key="4">
    <source>
        <dbReference type="ARBA" id="ARBA00023163"/>
    </source>
</evidence>
<dbReference type="NCBIfam" id="TIGR00331">
    <property type="entry name" value="hrcA"/>
    <property type="match status" value="1"/>
</dbReference>
<dbReference type="Gene3D" id="3.30.390.60">
    <property type="entry name" value="Heat-inducible transcription repressor hrca homolog, domain 3"/>
    <property type="match status" value="1"/>
</dbReference>
<evidence type="ECO:0000313" key="8">
    <source>
        <dbReference type="EMBL" id="PAB58942.1"/>
    </source>
</evidence>
<dbReference type="GO" id="GO:0003677">
    <property type="term" value="F:DNA binding"/>
    <property type="evidence" value="ECO:0007669"/>
    <property type="project" value="InterPro"/>
</dbReference>
<dbReference type="SUPFAM" id="SSF46785">
    <property type="entry name" value="Winged helix' DNA-binding domain"/>
    <property type="match status" value="1"/>
</dbReference>